<feature type="region of interest" description="Disordered" evidence="3">
    <location>
        <begin position="679"/>
        <end position="713"/>
    </location>
</feature>
<keyword evidence="7" id="KW-1185">Reference proteome</keyword>
<keyword evidence="4" id="KW-0812">Transmembrane</keyword>
<keyword evidence="4" id="KW-0472">Membrane</keyword>
<dbReference type="Gene3D" id="2.120.10.80">
    <property type="entry name" value="Kelch-type beta propeller"/>
    <property type="match status" value="2"/>
</dbReference>
<sequence>MRLLAALVAGAQLATAATTAAAAGYVQPPAAAPLTSLSWGQSGVLLGHTSTLFIQGGKVDTPGYTYTSAPNTAAALVLPLNTSFSASSPPLASLSTPTPPNAPDYAWGCIAPTSFDPTTSTWTLLAFGGAGPFNSAAPTGADDSAWTVTLNTHTSSVSLTHQPSGWGSQPSRRQHLACVAYNTGGMVYITGGQSTNDVGAPFATAFVFDPATSTFRPLPDLPVALFHHMSVLLPSGILVVLGGVYINQQTGMPAIQPLSVVFTLDTTNPNAGWVTVALSGPVPPGRRGASATVITSSEVFVFGGADVTAQTAYGDAWVLNLSGGGNWTQVITQGPSPRFDHTAADGGNGQVIIYGGYPATSSNPGVDIIQVTPASSGSGSGTTSAPPSATPVTSYTPPSSSDSSSNGQGTTNGGSSPGASAGLPTGVAPAVGGGGQASLTSMWLTTTGGGATAAVTGETESAPSPTGTSAIPPAAKRNGLTSMQVAALATSVSIIGAALLGIFIWLCCFRRRHRYSHTDRVEEKDLPVLPTSRGLLASDPTADDDPWVIPKRNAMAAALGVGISRVATTIRKVSGGPEADAYTRLPTGRPSRGLSRHSTRRVGTGIMLVGATPNVMEAEEFEDLPQLTPMVATDSARSRRFSMLRNEDVAVQRDPWAGISDRAINRGSIDEWHPAHSLLSRNGSRLTSPPGSPMTHGPVPTPVDSLRGGPPPTPVPVHVLLNDTDPFADEAEAQSALENLLASRTSTSKYRLPDFAPGTGAPLAGGMGSLVSKSYRRSLDLSVTPPGSYLRAGPSSPPSRQNLETSSLLTSRGRASLDAGSYLAPSDRRTSDNSYSSYMTPKSMTSSMELTEEAVISHARLVSKSSASIVTPSVGSPPTTAASRSFQAIPVLTPPSGSSRSSDILRRVSGGIKDATRRLSGMTPPAPVREEDIRDPAPQPSLWPLQLTGDSSERSHVDDDSPTTDFTPLDLFAPLRSIRLDSYASMNTLGTARSMTDMMVVQRDHADDVSAEVILDETGTPQSSVNSRTTFVTAHQSIASRNSRASRSSIPHTPPRQVREADEWEEEVDELLHPEGEHHTPKSGRSGLSGHTFGSVYTSASSTEVLPATSPPSSPARQAPASESATPRPLTPIPSTPPPRVSPGLVFATPPRVTSAGSVFGSPPRAISASSTPGRTVVSPTPRPFAPSAPTTPSRLIPQVVTTPPPSTPTRRPLPVTPSSSTLSHAAPPLLGSPISSSSPTKPLTLKRTAVTPVTAPAGATPPTVSSPASGRNPRRPVKDVVASINRRGGGVPSLFDSPTGTSSQSPTTSASRSSSTRFETVHKAPLKIANPDAQQRKDSGGS</sequence>
<dbReference type="SMART" id="SM00612">
    <property type="entry name" value="Kelch"/>
    <property type="match status" value="1"/>
</dbReference>
<feature type="compositionally biased region" description="Polar residues" evidence="3">
    <location>
        <begin position="832"/>
        <end position="842"/>
    </location>
</feature>
<name>A0AAF0Y3N7_9TREE</name>
<feature type="signal peptide" evidence="5">
    <location>
        <begin position="1"/>
        <end position="16"/>
    </location>
</feature>
<evidence type="ECO:0000256" key="5">
    <source>
        <dbReference type="SAM" id="SignalP"/>
    </source>
</evidence>
<dbReference type="EMBL" id="CP086714">
    <property type="protein sequence ID" value="WOO77439.1"/>
    <property type="molecule type" value="Genomic_DNA"/>
</dbReference>
<evidence type="ECO:0000256" key="4">
    <source>
        <dbReference type="SAM" id="Phobius"/>
    </source>
</evidence>
<evidence type="ECO:0000313" key="6">
    <source>
        <dbReference type="EMBL" id="WOO77439.1"/>
    </source>
</evidence>
<feature type="compositionally biased region" description="Low complexity" evidence="3">
    <location>
        <begin position="1115"/>
        <end position="1128"/>
    </location>
</feature>
<dbReference type="PANTHER" id="PTHR46093">
    <property type="entry name" value="ACYL-COA-BINDING DOMAIN-CONTAINING PROTEIN 5"/>
    <property type="match status" value="1"/>
</dbReference>
<feature type="compositionally biased region" description="Basic and acidic residues" evidence="3">
    <location>
        <begin position="1070"/>
        <end position="1080"/>
    </location>
</feature>
<evidence type="ECO:0000313" key="7">
    <source>
        <dbReference type="Proteomes" id="UP000827549"/>
    </source>
</evidence>
<feature type="chain" id="PRO_5041918000" description="Galactose oxidase" evidence="5">
    <location>
        <begin position="17"/>
        <end position="1343"/>
    </location>
</feature>
<dbReference type="SUPFAM" id="SSF117281">
    <property type="entry name" value="Kelch motif"/>
    <property type="match status" value="1"/>
</dbReference>
<protein>
    <recommendedName>
        <fullName evidence="8">Galactose oxidase</fullName>
    </recommendedName>
</protein>
<accession>A0AAF0Y3N7</accession>
<proteinExistence type="predicted"/>
<dbReference type="GeneID" id="87804275"/>
<evidence type="ECO:0008006" key="8">
    <source>
        <dbReference type="Google" id="ProtNLM"/>
    </source>
</evidence>
<gene>
    <name evidence="6" type="ORF">LOC62_01G001017</name>
</gene>
<dbReference type="RefSeq" id="XP_062623471.1">
    <property type="nucleotide sequence ID" value="XM_062767487.1"/>
</dbReference>
<feature type="compositionally biased region" description="Low complexity" evidence="3">
    <location>
        <begin position="1298"/>
        <end position="1317"/>
    </location>
</feature>
<feature type="compositionally biased region" description="Low complexity" evidence="3">
    <location>
        <begin position="417"/>
        <end position="430"/>
    </location>
</feature>
<feature type="region of interest" description="Disordered" evidence="3">
    <location>
        <begin position="368"/>
        <end position="434"/>
    </location>
</feature>
<feature type="transmembrane region" description="Helical" evidence="4">
    <location>
        <begin position="485"/>
        <end position="506"/>
    </location>
</feature>
<feature type="compositionally biased region" description="Low complexity" evidence="3">
    <location>
        <begin position="1037"/>
        <end position="1050"/>
    </location>
</feature>
<feature type="region of interest" description="Disordered" evidence="3">
    <location>
        <begin position="449"/>
        <end position="475"/>
    </location>
</feature>
<evidence type="ECO:0000256" key="3">
    <source>
        <dbReference type="SAM" id="MobiDB-lite"/>
    </source>
</evidence>
<feature type="region of interest" description="Disordered" evidence="3">
    <location>
        <begin position="913"/>
        <end position="964"/>
    </location>
</feature>
<keyword evidence="2" id="KW-0677">Repeat</keyword>
<feature type="compositionally biased region" description="Low complexity" evidence="3">
    <location>
        <begin position="1209"/>
        <end position="1271"/>
    </location>
</feature>
<feature type="transmembrane region" description="Helical" evidence="4">
    <location>
        <begin position="225"/>
        <end position="246"/>
    </location>
</feature>
<feature type="compositionally biased region" description="Pro residues" evidence="3">
    <location>
        <begin position="1129"/>
        <end position="1141"/>
    </location>
</feature>
<feature type="compositionally biased region" description="Low complexity" evidence="3">
    <location>
        <begin position="452"/>
        <end position="462"/>
    </location>
</feature>
<feature type="compositionally biased region" description="Low complexity" evidence="3">
    <location>
        <begin position="372"/>
        <end position="409"/>
    </location>
</feature>
<feature type="region of interest" description="Disordered" evidence="3">
    <location>
        <begin position="785"/>
        <end position="842"/>
    </location>
</feature>
<dbReference type="PANTHER" id="PTHR46093:SF18">
    <property type="entry name" value="FIBRONECTIN TYPE-III DOMAIN-CONTAINING PROTEIN"/>
    <property type="match status" value="1"/>
</dbReference>
<feature type="region of interest" description="Disordered" evidence="3">
    <location>
        <begin position="1035"/>
        <end position="1343"/>
    </location>
</feature>
<reference evidence="6" key="1">
    <citation type="submission" date="2023-10" db="EMBL/GenBank/DDBJ databases">
        <authorList>
            <person name="Noh H."/>
        </authorList>
    </citation>
    <scope>NUCLEOTIDE SEQUENCE</scope>
    <source>
        <strain evidence="6">DUCC4014</strain>
    </source>
</reference>
<dbReference type="InterPro" id="IPR006652">
    <property type="entry name" value="Kelch_1"/>
</dbReference>
<keyword evidence="5" id="KW-0732">Signal</keyword>
<feature type="compositionally biased region" description="Polar residues" evidence="3">
    <location>
        <begin position="679"/>
        <end position="689"/>
    </location>
</feature>
<feature type="compositionally biased region" description="Polar residues" evidence="3">
    <location>
        <begin position="1095"/>
        <end position="1104"/>
    </location>
</feature>
<keyword evidence="1" id="KW-0880">Kelch repeat</keyword>
<dbReference type="Pfam" id="PF24681">
    <property type="entry name" value="Kelch_KLHDC2_KLHL20_DRC7"/>
    <property type="match status" value="1"/>
</dbReference>
<evidence type="ECO:0000256" key="1">
    <source>
        <dbReference type="ARBA" id="ARBA00022441"/>
    </source>
</evidence>
<keyword evidence="4" id="KW-1133">Transmembrane helix</keyword>
<evidence type="ECO:0000256" key="2">
    <source>
        <dbReference type="ARBA" id="ARBA00022737"/>
    </source>
</evidence>
<organism evidence="6 7">
    <name type="scientific">Vanrija pseudolonga</name>
    <dbReference type="NCBI Taxonomy" id="143232"/>
    <lineage>
        <taxon>Eukaryota</taxon>
        <taxon>Fungi</taxon>
        <taxon>Dikarya</taxon>
        <taxon>Basidiomycota</taxon>
        <taxon>Agaricomycotina</taxon>
        <taxon>Tremellomycetes</taxon>
        <taxon>Trichosporonales</taxon>
        <taxon>Trichosporonaceae</taxon>
        <taxon>Vanrija</taxon>
    </lineage>
</organism>
<dbReference type="Proteomes" id="UP000827549">
    <property type="component" value="Chromosome 1"/>
</dbReference>
<dbReference type="InterPro" id="IPR015915">
    <property type="entry name" value="Kelch-typ_b-propeller"/>
</dbReference>
<feature type="compositionally biased region" description="Polar residues" evidence="3">
    <location>
        <begin position="798"/>
        <end position="810"/>
    </location>
</feature>